<dbReference type="Proteomes" id="UP000223025">
    <property type="component" value="Segment"/>
</dbReference>
<protein>
    <submittedName>
        <fullName evidence="1">Uncharacterized protein</fullName>
    </submittedName>
</protein>
<evidence type="ECO:0000313" key="2">
    <source>
        <dbReference type="Proteomes" id="UP000223025"/>
    </source>
</evidence>
<sequence>MFKLRFSLPNPFYDPQGDYITVPYFHRENLLTENKAYNIQLDRFAAYDLFDFDLDIHFHRQDHAGPSLNISLFGYTLFLQIYDKRHWNYDEDRWETVGDVLLRDEDE</sequence>
<accession>A0A2L0V060</accession>
<dbReference type="KEGG" id="vg:40088446"/>
<evidence type="ECO:0000313" key="1">
    <source>
        <dbReference type="EMBL" id="AUZ95202.1"/>
    </source>
</evidence>
<proteinExistence type="predicted"/>
<dbReference type="EMBL" id="MF403008">
    <property type="protein sequence ID" value="AUZ95202.1"/>
    <property type="molecule type" value="Genomic_DNA"/>
</dbReference>
<reference evidence="1 2" key="1">
    <citation type="submission" date="2017-06" db="EMBL/GenBank/DDBJ databases">
        <authorList>
            <person name="Kim H.J."/>
            <person name="Triplett B.A."/>
        </authorList>
    </citation>
    <scope>NUCLEOTIDE SEQUENCE [LARGE SCALE GENOMIC DNA]</scope>
</reference>
<dbReference type="GeneID" id="40088446"/>
<keyword evidence="2" id="KW-1185">Reference proteome</keyword>
<name>A0A2L0V060_9CAUD</name>
<dbReference type="RefSeq" id="YP_009612108.1">
    <property type="nucleotide sequence ID" value="NC_042013.1"/>
</dbReference>
<organism evidence="1 2">
    <name type="scientific">Agrobacterium phage Atu_ph07</name>
    <dbReference type="NCBI Taxonomy" id="2024264"/>
    <lineage>
        <taxon>Viruses</taxon>
        <taxon>Duplodnaviria</taxon>
        <taxon>Heunggongvirae</taxon>
        <taxon>Uroviricota</taxon>
        <taxon>Caudoviricetes</taxon>
        <taxon>Polybotosvirus</taxon>
        <taxon>Polybotosvirus Atuph07</taxon>
    </lineage>
</organism>